<dbReference type="Pfam" id="PF07931">
    <property type="entry name" value="CPT"/>
    <property type="match status" value="1"/>
</dbReference>
<dbReference type="InterPro" id="IPR027417">
    <property type="entry name" value="P-loop_NTPase"/>
</dbReference>
<feature type="active site" evidence="1">
    <location>
        <position position="39"/>
    </location>
</feature>
<accession>A0A5J6MF54</accession>
<dbReference type="EMBL" id="CP042906">
    <property type="protein sequence ID" value="QEX14870.1"/>
    <property type="molecule type" value="Genomic_DNA"/>
</dbReference>
<evidence type="ECO:0000256" key="2">
    <source>
        <dbReference type="PIRSR" id="PIRSR007531-2"/>
    </source>
</evidence>
<dbReference type="GO" id="GO:0016740">
    <property type="term" value="F:transferase activity"/>
    <property type="evidence" value="ECO:0007669"/>
    <property type="project" value="UniProtKB-KW"/>
</dbReference>
<name>A0A5J6MF54_9PROT</name>
<proteinExistence type="predicted"/>
<gene>
    <name evidence="3" type="ORF">FRZ44_01450</name>
</gene>
<dbReference type="PIRSF" id="PIRSF007531">
    <property type="entry name" value="CPT"/>
    <property type="match status" value="1"/>
</dbReference>
<keyword evidence="4" id="KW-1185">Reference proteome</keyword>
<feature type="binding site" evidence="2">
    <location>
        <begin position="12"/>
        <end position="19"/>
    </location>
    <ligand>
        <name>ATP</name>
        <dbReference type="ChEBI" id="CHEBI:30616"/>
    </ligand>
</feature>
<dbReference type="Proteomes" id="UP000326202">
    <property type="component" value="Chromosome"/>
</dbReference>
<dbReference type="OrthoDB" id="67453at2"/>
<dbReference type="SUPFAM" id="SSF52540">
    <property type="entry name" value="P-loop containing nucleoside triphosphate hydrolases"/>
    <property type="match status" value="1"/>
</dbReference>
<dbReference type="KEGG" id="htq:FRZ44_01450"/>
<dbReference type="Gene3D" id="3.40.50.300">
    <property type="entry name" value="P-loop containing nucleotide triphosphate hydrolases"/>
    <property type="match status" value="1"/>
</dbReference>
<reference evidence="3 4" key="1">
    <citation type="submission" date="2019-08" db="EMBL/GenBank/DDBJ databases">
        <title>Hyperibacter terrae gen. nov., sp. nov. and Hyperibacter viscosus sp. nov., two new members in the family Rhodospirillaceae isolated from the rhizosphere of Hypericum perforatum.</title>
        <authorList>
            <person name="Noviana Z."/>
        </authorList>
    </citation>
    <scope>NUCLEOTIDE SEQUENCE [LARGE SCALE GENOMIC DNA]</scope>
    <source>
        <strain evidence="3 4">R5913</strain>
    </source>
</reference>
<dbReference type="GO" id="GO:0005524">
    <property type="term" value="F:ATP binding"/>
    <property type="evidence" value="ECO:0007669"/>
    <property type="project" value="InterPro"/>
</dbReference>
<evidence type="ECO:0000313" key="4">
    <source>
        <dbReference type="Proteomes" id="UP000326202"/>
    </source>
</evidence>
<protein>
    <submittedName>
        <fullName evidence="3">Putative O-phosphotransferase</fullName>
    </submittedName>
</protein>
<dbReference type="InterPro" id="IPR012853">
    <property type="entry name" value="CPT"/>
</dbReference>
<sequence>MSKPARIVFLNGVGSVGKSSIARALQTLTAETFLLVAMDSFLEMLPLPMQDHPDTFLYETLEEDGHPSVEIRTGPVGERVMRGMRHAIAALAAQGNNLIVDEVMTASDWAEYASLLRGLDVVRVGVFAPLDVIEARERERGDRLIGTSRRQFDRLHRGMSYDFEVDTGRATAMECARLIQRRFAL</sequence>
<dbReference type="RefSeq" id="WP_151175375.1">
    <property type="nucleotide sequence ID" value="NZ_CP042906.1"/>
</dbReference>
<evidence type="ECO:0000256" key="1">
    <source>
        <dbReference type="PIRSR" id="PIRSR007531-1"/>
    </source>
</evidence>
<keyword evidence="3" id="KW-0808">Transferase</keyword>
<dbReference type="AlphaFoldDB" id="A0A5J6MF54"/>
<evidence type="ECO:0000313" key="3">
    <source>
        <dbReference type="EMBL" id="QEX14870.1"/>
    </source>
</evidence>
<organism evidence="3 4">
    <name type="scientific">Hypericibacter terrae</name>
    <dbReference type="NCBI Taxonomy" id="2602015"/>
    <lineage>
        <taxon>Bacteria</taxon>
        <taxon>Pseudomonadati</taxon>
        <taxon>Pseudomonadota</taxon>
        <taxon>Alphaproteobacteria</taxon>
        <taxon>Rhodospirillales</taxon>
        <taxon>Dongiaceae</taxon>
        <taxon>Hypericibacter</taxon>
    </lineage>
</organism>